<comment type="caution">
    <text evidence="1">The sequence shown here is derived from an EMBL/GenBank/DDBJ whole genome shotgun (WGS) entry which is preliminary data.</text>
</comment>
<name>A0A8T1ID11_9STRA</name>
<organism evidence="1 2">
    <name type="scientific">Phytophthora cactorum</name>
    <dbReference type="NCBI Taxonomy" id="29920"/>
    <lineage>
        <taxon>Eukaryota</taxon>
        <taxon>Sar</taxon>
        <taxon>Stramenopiles</taxon>
        <taxon>Oomycota</taxon>
        <taxon>Peronosporomycetes</taxon>
        <taxon>Peronosporales</taxon>
        <taxon>Peronosporaceae</taxon>
        <taxon>Phytophthora</taxon>
    </lineage>
</organism>
<reference evidence="1" key="1">
    <citation type="submission" date="2018-05" db="EMBL/GenBank/DDBJ databases">
        <title>Effector identification in a new, highly contiguous assembly of the strawberry crown rot pathogen Phytophthora cactorum.</title>
        <authorList>
            <person name="Armitage A.D."/>
            <person name="Nellist C.F."/>
            <person name="Bates H."/>
            <person name="Vickerstaff R.J."/>
            <person name="Harrison R.J."/>
        </authorList>
    </citation>
    <scope>NUCLEOTIDE SEQUENCE</scope>
    <source>
        <strain evidence="1">P421</strain>
    </source>
</reference>
<gene>
    <name evidence="1" type="ORF">PC129_g8296</name>
</gene>
<dbReference type="EMBL" id="RCMV01000239">
    <property type="protein sequence ID" value="KAG3220972.1"/>
    <property type="molecule type" value="Genomic_DNA"/>
</dbReference>
<protein>
    <submittedName>
        <fullName evidence="1">Uncharacterized protein</fullName>
    </submittedName>
</protein>
<accession>A0A8T1ID11</accession>
<evidence type="ECO:0000313" key="2">
    <source>
        <dbReference type="Proteomes" id="UP000760860"/>
    </source>
</evidence>
<dbReference type="Proteomes" id="UP000760860">
    <property type="component" value="Unassembled WGS sequence"/>
</dbReference>
<proteinExistence type="predicted"/>
<dbReference type="AlphaFoldDB" id="A0A8T1ID11"/>
<evidence type="ECO:0000313" key="1">
    <source>
        <dbReference type="EMBL" id="KAG3220972.1"/>
    </source>
</evidence>
<sequence>MYPSMINFEARHGHHHFAPIAHRNGLSVALEARFAPNSVANHSEGMPPSLCGASAFILSFEASAAPVKSKMPRRYARYALETKLRVVEVARRGGDY</sequence>